<organism evidence="2">
    <name type="scientific">Anaerococcus vaginalis</name>
    <dbReference type="NCBI Taxonomy" id="33037"/>
    <lineage>
        <taxon>Bacteria</taxon>
        <taxon>Bacillati</taxon>
        <taxon>Bacillota</taxon>
        <taxon>Tissierellia</taxon>
        <taxon>Tissierellales</taxon>
        <taxon>Peptoniphilaceae</taxon>
        <taxon>Anaerococcus</taxon>
    </lineage>
</organism>
<feature type="transmembrane region" description="Helical" evidence="1">
    <location>
        <begin position="390"/>
        <end position="411"/>
    </location>
</feature>
<name>A0A6N2RBU4_9FIRM</name>
<feature type="transmembrane region" description="Helical" evidence="1">
    <location>
        <begin position="12"/>
        <end position="33"/>
    </location>
</feature>
<feature type="transmembrane region" description="Helical" evidence="1">
    <location>
        <begin position="228"/>
        <end position="248"/>
    </location>
</feature>
<dbReference type="PANTHER" id="PTHR39177:SF1">
    <property type="entry name" value="ABC TRANSPORTER PERMEASE YTRC-RELATED"/>
    <property type="match status" value="1"/>
</dbReference>
<dbReference type="PANTHER" id="PTHR39177">
    <property type="entry name" value="ABC TRANSPORTER PERMEASE YTRC-RELATED"/>
    <property type="match status" value="1"/>
</dbReference>
<keyword evidence="1" id="KW-0472">Membrane</keyword>
<dbReference type="InterPro" id="IPR053046">
    <property type="entry name" value="ABC-5_transporter"/>
</dbReference>
<proteinExistence type="predicted"/>
<reference evidence="2" key="1">
    <citation type="submission" date="2019-11" db="EMBL/GenBank/DDBJ databases">
        <authorList>
            <person name="Feng L."/>
        </authorList>
    </citation>
    <scope>NUCLEOTIDE SEQUENCE</scope>
    <source>
        <strain evidence="2">AvaginalisLFYP127</strain>
    </source>
</reference>
<protein>
    <submittedName>
        <fullName evidence="2">ABC-2 family transporter protein</fullName>
    </submittedName>
</protein>
<evidence type="ECO:0000256" key="1">
    <source>
        <dbReference type="SAM" id="Phobius"/>
    </source>
</evidence>
<accession>A0A6N2RBU4</accession>
<sequence length="417" mass="48081">MKDFKKEIKILTIRNGFWIILAVLVSLLFYGVFQTNTLEEKHDSLVSVTNKINIMANTGKKYKKDVVIDKEFFEKNDIIFKKMAKKYEYGKYDNFNFSKASEEEMKKYDEYQLKNGEYLQNLTSYNYLSKEMKEKTNNFFSIPISITGMIVVLVLGFLFSSMEHSTSYYEFARTYPWTKKKDFLMKIIFGLMIIFGFVLISSILNYMIVKTSNVEILKTGVKYIPGNLKNFGFLSAIYLTILSVGFMAGNILGHVGLGVMTFFFIDIVNAIWDSLNMLFKGESLYERSLIYLIENKIPNDTSYFNKIIKVILRPASNYDNSYLALAGLIIFSLLVFIVSYSLIEKTKTEKSGKMVLLKPIENIAKVLIILLCACGGTMIFQQSVFKGFSIINFVIFAILIFVFTKIFNILFKLKLKV</sequence>
<evidence type="ECO:0000313" key="2">
    <source>
        <dbReference type="EMBL" id="VYS77759.1"/>
    </source>
</evidence>
<dbReference type="RefSeq" id="WP_156328466.1">
    <property type="nucleotide sequence ID" value="NZ_CACRSW010000002.1"/>
</dbReference>
<feature type="transmembrane region" description="Helical" evidence="1">
    <location>
        <begin position="363"/>
        <end position="384"/>
    </location>
</feature>
<feature type="transmembrane region" description="Helical" evidence="1">
    <location>
        <begin position="183"/>
        <end position="208"/>
    </location>
</feature>
<dbReference type="EMBL" id="CACRSW010000002">
    <property type="protein sequence ID" value="VYS77759.1"/>
    <property type="molecule type" value="Genomic_DNA"/>
</dbReference>
<feature type="transmembrane region" description="Helical" evidence="1">
    <location>
        <begin position="139"/>
        <end position="162"/>
    </location>
</feature>
<feature type="transmembrane region" description="Helical" evidence="1">
    <location>
        <begin position="322"/>
        <end position="343"/>
    </location>
</feature>
<keyword evidence="1" id="KW-1133">Transmembrane helix</keyword>
<keyword evidence="1" id="KW-0812">Transmembrane</keyword>
<gene>
    <name evidence="2" type="ORF">AVLFYP127_01297</name>
</gene>
<dbReference type="AlphaFoldDB" id="A0A6N2RBU4"/>